<accession>B8ME55</accession>
<dbReference type="RefSeq" id="XP_002483716.1">
    <property type="nucleotide sequence ID" value="XM_002483671.1"/>
</dbReference>
<evidence type="ECO:0000256" key="1">
    <source>
        <dbReference type="ARBA" id="ARBA00022857"/>
    </source>
</evidence>
<keyword evidence="4" id="KW-1185">Reference proteome</keyword>
<dbReference type="VEuPathDB" id="FungiDB:TSTA_015670"/>
<evidence type="ECO:0000313" key="3">
    <source>
        <dbReference type="EMBL" id="EED16482.1"/>
    </source>
</evidence>
<dbReference type="PANTHER" id="PTHR47706">
    <property type="entry name" value="NMRA-LIKE FAMILY PROTEIN"/>
    <property type="match status" value="1"/>
</dbReference>
<gene>
    <name evidence="3" type="ORF">TSTA_015670</name>
</gene>
<dbReference type="Gene3D" id="3.40.50.720">
    <property type="entry name" value="NAD(P)-binding Rossmann-like Domain"/>
    <property type="match status" value="1"/>
</dbReference>
<keyword evidence="1" id="KW-0521">NADP</keyword>
<dbReference type="PhylomeDB" id="B8ME55"/>
<name>B8ME55_TALSN</name>
<protein>
    <recommendedName>
        <fullName evidence="5">NAD(P)-binding domain-containing protein</fullName>
    </recommendedName>
</protein>
<dbReference type="STRING" id="441959.B8ME55"/>
<evidence type="ECO:0008006" key="5">
    <source>
        <dbReference type="Google" id="ProtNLM"/>
    </source>
</evidence>
<dbReference type="InParanoid" id="B8ME55"/>
<dbReference type="SUPFAM" id="SSF51735">
    <property type="entry name" value="NAD(P)-binding Rossmann-fold domains"/>
    <property type="match status" value="1"/>
</dbReference>
<dbReference type="HOGENOM" id="CLU_2135214_0_0_1"/>
<organism evidence="3 4">
    <name type="scientific">Talaromyces stipitatus (strain ATCC 10500 / CBS 375.48 / QM 6759 / NRRL 1006)</name>
    <name type="common">Penicillium stipitatum</name>
    <dbReference type="NCBI Taxonomy" id="441959"/>
    <lineage>
        <taxon>Eukaryota</taxon>
        <taxon>Fungi</taxon>
        <taxon>Dikarya</taxon>
        <taxon>Ascomycota</taxon>
        <taxon>Pezizomycotina</taxon>
        <taxon>Eurotiomycetes</taxon>
        <taxon>Eurotiomycetidae</taxon>
        <taxon>Eurotiales</taxon>
        <taxon>Trichocomaceae</taxon>
        <taxon>Talaromyces</taxon>
        <taxon>Talaromyces sect. Talaromyces</taxon>
    </lineage>
</organism>
<dbReference type="EMBL" id="EQ962656">
    <property type="protein sequence ID" value="EED16482.1"/>
    <property type="molecule type" value="Genomic_DNA"/>
</dbReference>
<dbReference type="InterPro" id="IPR036291">
    <property type="entry name" value="NAD(P)-bd_dom_sf"/>
</dbReference>
<dbReference type="InterPro" id="IPR051609">
    <property type="entry name" value="NmrA/Isoflavone_reductase-like"/>
</dbReference>
<sequence>MALRNVIIIGAGGHLGPSILSAFRGDSQFNVSVLSRQSSSSKFPEDTKVYRVGDYPYEEVLSAFKDQDAVVSAIASYSKCSTITSSSFVTALSSSWFGIPNRKAVIYNDGEGS</sequence>
<keyword evidence="2" id="KW-0560">Oxidoreductase</keyword>
<evidence type="ECO:0000313" key="4">
    <source>
        <dbReference type="Proteomes" id="UP000001745"/>
    </source>
</evidence>
<dbReference type="GeneID" id="8106307"/>
<dbReference type="OrthoDB" id="9974981at2759"/>
<evidence type="ECO:0000256" key="2">
    <source>
        <dbReference type="ARBA" id="ARBA00023002"/>
    </source>
</evidence>
<reference evidence="4" key="1">
    <citation type="journal article" date="2015" name="Genome Announc.">
        <title>Genome sequence of the AIDS-associated pathogen Penicillium marneffei (ATCC18224) and its near taxonomic relative Talaromyces stipitatus (ATCC10500).</title>
        <authorList>
            <person name="Nierman W.C."/>
            <person name="Fedorova-Abrams N.D."/>
            <person name="Andrianopoulos A."/>
        </authorList>
    </citation>
    <scope>NUCLEOTIDE SEQUENCE [LARGE SCALE GENOMIC DNA]</scope>
    <source>
        <strain evidence="4">ATCC 10500 / CBS 375.48 / QM 6759 / NRRL 1006</strain>
    </source>
</reference>
<dbReference type="GO" id="GO:0016491">
    <property type="term" value="F:oxidoreductase activity"/>
    <property type="evidence" value="ECO:0007669"/>
    <property type="project" value="UniProtKB-KW"/>
</dbReference>
<dbReference type="Proteomes" id="UP000001745">
    <property type="component" value="Unassembled WGS sequence"/>
</dbReference>
<proteinExistence type="predicted"/>
<dbReference type="AlphaFoldDB" id="B8ME55"/>
<dbReference type="PANTHER" id="PTHR47706:SF10">
    <property type="entry name" value="NMRA-LIKE DOMAIN-CONTAINING PROTEIN"/>
    <property type="match status" value="1"/>
</dbReference>